<gene>
    <name evidence="3" type="ordered locus">Mmcs_0522</name>
</gene>
<dbReference type="InterPro" id="IPR013083">
    <property type="entry name" value="Znf_RING/FYVE/PHD"/>
</dbReference>
<organism evidence="3">
    <name type="scientific">Mycobacterium sp. (strain MCS)</name>
    <dbReference type="NCBI Taxonomy" id="164756"/>
    <lineage>
        <taxon>Bacteria</taxon>
        <taxon>Bacillati</taxon>
        <taxon>Actinomycetota</taxon>
        <taxon>Actinomycetes</taxon>
        <taxon>Mycobacteriales</taxon>
        <taxon>Mycobacteriaceae</taxon>
        <taxon>Mycobacterium</taxon>
    </lineage>
</organism>
<feature type="region of interest" description="Disordered" evidence="1">
    <location>
        <begin position="1"/>
        <end position="41"/>
    </location>
</feature>
<name>A0A5Q5BEN6_MYCSS</name>
<protein>
    <submittedName>
        <fullName evidence="3">Zinc finger, UBP-type</fullName>
    </submittedName>
</protein>
<dbReference type="Pfam" id="PF02148">
    <property type="entry name" value="zf-UBP"/>
    <property type="match status" value="1"/>
</dbReference>
<accession>A0A5Q5BEN6</accession>
<dbReference type="InterPro" id="IPR001607">
    <property type="entry name" value="Znf_UBP"/>
</dbReference>
<evidence type="ECO:0000256" key="1">
    <source>
        <dbReference type="SAM" id="MobiDB-lite"/>
    </source>
</evidence>
<dbReference type="AlphaFoldDB" id="A0A5Q5BEN6"/>
<dbReference type="SMART" id="SM00290">
    <property type="entry name" value="ZnF_UBP"/>
    <property type="match status" value="1"/>
</dbReference>
<dbReference type="Gene3D" id="3.30.40.10">
    <property type="entry name" value="Zinc/RING finger domain, C3HC4 (zinc finger)"/>
    <property type="match status" value="1"/>
</dbReference>
<dbReference type="KEGG" id="mmc:Mmcs_0522"/>
<dbReference type="PROSITE" id="PS50271">
    <property type="entry name" value="ZF_UBP"/>
    <property type="match status" value="1"/>
</dbReference>
<evidence type="ECO:0000313" key="3">
    <source>
        <dbReference type="EMBL" id="ABG06643.1"/>
    </source>
</evidence>
<reference evidence="3" key="1">
    <citation type="submission" date="2006-06" db="EMBL/GenBank/DDBJ databases">
        <title>Complete sequence of chromosome of Mycobacterium sp. MCS.</title>
        <authorList>
            <consortium name="US DOE Joint Genome Institute"/>
            <person name="Copeland A."/>
            <person name="Lucas S."/>
            <person name="Lapidus A."/>
            <person name="Barry K."/>
            <person name="Detter J.C."/>
            <person name="Glavina del Rio T."/>
            <person name="Hammon N."/>
            <person name="Israni S."/>
            <person name="Dalin E."/>
            <person name="Tice H."/>
            <person name="Pitluck S."/>
            <person name="Martinez M."/>
            <person name="Schmutz J."/>
            <person name="Larimer F."/>
            <person name="Land M."/>
            <person name="Hauser L."/>
            <person name="Kyrpides N."/>
            <person name="Kim E."/>
            <person name="Miller C.D."/>
            <person name="Hughes J.E."/>
            <person name="Anderson A.J."/>
            <person name="Sims R.C."/>
            <person name="Richardson P."/>
        </authorList>
    </citation>
    <scope>NUCLEOTIDE SEQUENCE [LARGE SCALE GENOMIC DNA]</scope>
    <source>
        <strain evidence="3">MCS</strain>
    </source>
</reference>
<evidence type="ECO:0000259" key="2">
    <source>
        <dbReference type="PROSITE" id="PS50271"/>
    </source>
</evidence>
<sequence>MRSRARRATGRTQDTAAPRTCEHLASTSPEAVNADPRPNTPGRCEDCAELGEATWAHLRMCLTCGHVGCCDSSPHQHATEHFHQTGHPVMRSAEPGESWRWCYIDLRVG</sequence>
<dbReference type="EMBL" id="CP000384">
    <property type="protein sequence ID" value="ABG06643.1"/>
    <property type="molecule type" value="Genomic_DNA"/>
</dbReference>
<dbReference type="GO" id="GO:0008270">
    <property type="term" value="F:zinc ion binding"/>
    <property type="evidence" value="ECO:0007669"/>
    <property type="project" value="InterPro"/>
</dbReference>
<dbReference type="SUPFAM" id="SSF57850">
    <property type="entry name" value="RING/U-box"/>
    <property type="match status" value="1"/>
</dbReference>
<feature type="domain" description="UBP-type" evidence="2">
    <location>
        <begin position="19"/>
        <end position="109"/>
    </location>
</feature>
<proteinExistence type="predicted"/>